<organism evidence="2 3">
    <name type="scientific">Mesorhizobium salmacidum</name>
    <dbReference type="NCBI Taxonomy" id="3015171"/>
    <lineage>
        <taxon>Bacteria</taxon>
        <taxon>Pseudomonadati</taxon>
        <taxon>Pseudomonadota</taxon>
        <taxon>Alphaproteobacteria</taxon>
        <taxon>Hyphomicrobiales</taxon>
        <taxon>Phyllobacteriaceae</taxon>
        <taxon>Mesorhizobium</taxon>
    </lineage>
</organism>
<evidence type="ECO:0000313" key="2">
    <source>
        <dbReference type="EMBL" id="MEI9407383.1"/>
    </source>
</evidence>
<keyword evidence="3" id="KW-1185">Reference proteome</keyword>
<dbReference type="InterPro" id="IPR032710">
    <property type="entry name" value="NTF2-like_dom_sf"/>
</dbReference>
<dbReference type="Pfam" id="PF14534">
    <property type="entry name" value="DUF4440"/>
    <property type="match status" value="1"/>
</dbReference>
<reference evidence="2 3" key="1">
    <citation type="submission" date="2022-12" db="EMBL/GenBank/DDBJ databases">
        <authorList>
            <person name="Muema E."/>
        </authorList>
    </citation>
    <scope>NUCLEOTIDE SEQUENCE [LARGE SCALE GENOMIC DNA]</scope>
    <source>
        <strain evidence="3">1326</strain>
    </source>
</reference>
<evidence type="ECO:0000259" key="1">
    <source>
        <dbReference type="Pfam" id="PF14534"/>
    </source>
</evidence>
<dbReference type="Proteomes" id="UP001387293">
    <property type="component" value="Unassembled WGS sequence"/>
</dbReference>
<dbReference type="Gene3D" id="3.10.450.50">
    <property type="match status" value="1"/>
</dbReference>
<evidence type="ECO:0000313" key="3">
    <source>
        <dbReference type="Proteomes" id="UP001387293"/>
    </source>
</evidence>
<gene>
    <name evidence="2" type="ORF">O7A60_01150</name>
</gene>
<feature type="domain" description="DUF4440" evidence="1">
    <location>
        <begin position="12"/>
        <end position="122"/>
    </location>
</feature>
<accession>A0ABU8KNU9</accession>
<dbReference type="EMBL" id="JAPYKS010000001">
    <property type="protein sequence ID" value="MEI9407383.1"/>
    <property type="molecule type" value="Genomic_DNA"/>
</dbReference>
<protein>
    <submittedName>
        <fullName evidence="2">SgcJ/EcaC family oxidoreductase</fullName>
    </submittedName>
</protein>
<proteinExistence type="predicted"/>
<name>A0ABU8KNU9_9HYPH</name>
<comment type="caution">
    <text evidence="2">The sequence shown here is derived from an EMBL/GenBank/DDBJ whole genome shotgun (WGS) entry which is preliminary data.</text>
</comment>
<dbReference type="InterPro" id="IPR027843">
    <property type="entry name" value="DUF4440"/>
</dbReference>
<dbReference type="SUPFAM" id="SSF54427">
    <property type="entry name" value="NTF2-like"/>
    <property type="match status" value="1"/>
</dbReference>
<dbReference type="NCBIfam" id="TIGR02246">
    <property type="entry name" value="SgcJ/EcaC family oxidoreductase"/>
    <property type="match status" value="1"/>
</dbReference>
<sequence>MGLVVAKPEDAATAFADAWNRHDMDDFAALFTDDANFVNVVGMWWKNRTEIEQAHRATHEAMFRDSRLEGVVSSVVELSSGLASVHYTWILTGASTPDGSSAGTREGILLLVVKEEQVGWRIKVAQNTDIVPGAIAPPPNAGR</sequence>
<dbReference type="RefSeq" id="WP_337104646.1">
    <property type="nucleotide sequence ID" value="NZ_JAPYKS010000001.1"/>
</dbReference>
<dbReference type="InterPro" id="IPR011944">
    <property type="entry name" value="Steroid_delta5-4_isomerase"/>
</dbReference>